<accession>A0A2N3PT71</accession>
<dbReference type="Pfam" id="PF03972">
    <property type="entry name" value="MmgE_PrpD_N"/>
    <property type="match status" value="1"/>
</dbReference>
<evidence type="ECO:0000313" key="5">
    <source>
        <dbReference type="Proteomes" id="UP000233293"/>
    </source>
</evidence>
<dbReference type="InterPro" id="IPR036148">
    <property type="entry name" value="MmgE/PrpD_sf"/>
</dbReference>
<feature type="domain" description="MmgE/PrpD C-terminal" evidence="3">
    <location>
        <begin position="295"/>
        <end position="467"/>
    </location>
</feature>
<gene>
    <name evidence="4" type="ORF">CWS72_15970</name>
</gene>
<evidence type="ECO:0000259" key="3">
    <source>
        <dbReference type="Pfam" id="PF19305"/>
    </source>
</evidence>
<proteinExistence type="inferred from homology"/>
<dbReference type="InterPro" id="IPR042183">
    <property type="entry name" value="MmgE/PrpD_sf_1"/>
</dbReference>
<sequence length="484" mass="52148">MAAASLYGYVRPSHAAADNAVPSSSPDLQGPVLAERLAFYADTLDYADLGAETVEIVKSHLIDSLGCAIAAFDEPPVRICRDVVGNGTAGAATIIGTPYRTTPDLATFVNGAALRYLDLNDVYVGRQAGEAGHPSDNITACLAVAEAEKANGRELITAIVLSYEIVCRLLDAVDLIGRGWDHPLCSLPATALAAGKLMRIGPDKLAQAVNISLNGHVPLLQTRMQILSDWKGLADAEAARCGVFAAQLARGGLTGPAPIFEGKAGIFKQVTGPLDIEVEAFGRPFRIADCGMKVYPAQIYSATVIPAAIAVAKEAGNLERIKSIEIATTLNGYRNAGRDPEKWAPETKATADHSLPYIAARAMFDGDLTNDSYASEKLRDPRLRVFMQKITVKEDPALTALMPKAVPNRVTAVLDDGQTIIHQVDDLPGFVGRPMQRADAERKFRGNVGHYWPERQTRAVLDALWDLERQDDLGRLLKKFVIKR</sequence>
<dbReference type="InterPro" id="IPR045337">
    <property type="entry name" value="MmgE_PrpD_C"/>
</dbReference>
<dbReference type="Pfam" id="PF19305">
    <property type="entry name" value="MmgE_PrpD_C"/>
    <property type="match status" value="1"/>
</dbReference>
<dbReference type="InterPro" id="IPR045336">
    <property type="entry name" value="MmgE_PrpD_N"/>
</dbReference>
<name>A0A2N3PT71_9PROT</name>
<dbReference type="EMBL" id="PIUM01000019">
    <property type="protein sequence ID" value="PKU23605.1"/>
    <property type="molecule type" value="Genomic_DNA"/>
</dbReference>
<reference evidence="5" key="1">
    <citation type="submission" date="2017-12" db="EMBL/GenBank/DDBJ databases">
        <title>Draft genome sequence of Telmatospirillum siberiense 26-4b1T, an acidotolerant peatland alphaproteobacterium potentially involved in sulfur cycling.</title>
        <authorList>
            <person name="Hausmann B."/>
            <person name="Pjevac P."/>
            <person name="Schreck K."/>
            <person name="Herbold C.W."/>
            <person name="Daims H."/>
            <person name="Wagner M."/>
            <person name="Pester M."/>
            <person name="Loy A."/>
        </authorList>
    </citation>
    <scope>NUCLEOTIDE SEQUENCE [LARGE SCALE GENOMIC DNA]</scope>
    <source>
        <strain evidence="5">26-4b1</strain>
    </source>
</reference>
<feature type="domain" description="MmgE/PrpD N-terminal" evidence="2">
    <location>
        <begin position="35"/>
        <end position="277"/>
    </location>
</feature>
<organism evidence="4 5">
    <name type="scientific">Telmatospirillum siberiense</name>
    <dbReference type="NCBI Taxonomy" id="382514"/>
    <lineage>
        <taxon>Bacteria</taxon>
        <taxon>Pseudomonadati</taxon>
        <taxon>Pseudomonadota</taxon>
        <taxon>Alphaproteobacteria</taxon>
        <taxon>Rhodospirillales</taxon>
        <taxon>Rhodospirillaceae</taxon>
        <taxon>Telmatospirillum</taxon>
    </lineage>
</organism>
<dbReference type="InterPro" id="IPR042188">
    <property type="entry name" value="MmgE/PrpD_sf_2"/>
</dbReference>
<dbReference type="AlphaFoldDB" id="A0A2N3PT71"/>
<dbReference type="SUPFAM" id="SSF103378">
    <property type="entry name" value="2-methylcitrate dehydratase PrpD"/>
    <property type="match status" value="1"/>
</dbReference>
<dbReference type="Gene3D" id="3.30.1330.120">
    <property type="entry name" value="2-methylcitrate dehydratase PrpD"/>
    <property type="match status" value="1"/>
</dbReference>
<keyword evidence="5" id="KW-1185">Reference proteome</keyword>
<dbReference type="Proteomes" id="UP000233293">
    <property type="component" value="Unassembled WGS sequence"/>
</dbReference>
<evidence type="ECO:0000259" key="2">
    <source>
        <dbReference type="Pfam" id="PF03972"/>
    </source>
</evidence>
<dbReference type="InterPro" id="IPR005656">
    <property type="entry name" value="MmgE_PrpD"/>
</dbReference>
<dbReference type="Gene3D" id="1.10.4100.10">
    <property type="entry name" value="2-methylcitrate dehydratase PrpD"/>
    <property type="match status" value="1"/>
</dbReference>
<dbReference type="PANTHER" id="PTHR16943:SF8">
    <property type="entry name" value="2-METHYLCITRATE DEHYDRATASE"/>
    <property type="match status" value="1"/>
</dbReference>
<dbReference type="GO" id="GO:0016829">
    <property type="term" value="F:lyase activity"/>
    <property type="evidence" value="ECO:0007669"/>
    <property type="project" value="InterPro"/>
</dbReference>
<dbReference type="OrthoDB" id="9797528at2"/>
<evidence type="ECO:0000313" key="4">
    <source>
        <dbReference type="EMBL" id="PKU23605.1"/>
    </source>
</evidence>
<comment type="caution">
    <text evidence="4">The sequence shown here is derived from an EMBL/GenBank/DDBJ whole genome shotgun (WGS) entry which is preliminary data.</text>
</comment>
<comment type="similarity">
    <text evidence="1">Belongs to the PrpD family.</text>
</comment>
<protein>
    <submittedName>
        <fullName evidence="4">MmgE/PrpD family protein</fullName>
    </submittedName>
</protein>
<dbReference type="PANTHER" id="PTHR16943">
    <property type="entry name" value="2-METHYLCITRATE DEHYDRATASE-RELATED"/>
    <property type="match status" value="1"/>
</dbReference>
<evidence type="ECO:0000256" key="1">
    <source>
        <dbReference type="ARBA" id="ARBA00006174"/>
    </source>
</evidence>